<evidence type="ECO:0000313" key="2">
    <source>
        <dbReference type="Proteomes" id="UP001597260"/>
    </source>
</evidence>
<evidence type="ECO:0000313" key="1">
    <source>
        <dbReference type="EMBL" id="MFD1321018.1"/>
    </source>
</evidence>
<comment type="caution">
    <text evidence="1">The sequence shown here is derived from an EMBL/GenBank/DDBJ whole genome shotgun (WGS) entry which is preliminary data.</text>
</comment>
<dbReference type="EMBL" id="JBHTMP010000009">
    <property type="protein sequence ID" value="MFD1321018.1"/>
    <property type="molecule type" value="Genomic_DNA"/>
</dbReference>
<sequence>MTRLGRKAREAVATYAAHGWPVALRPSGIALQASWFDLLELPSPAGAMIHHALLTRIATATMRPAQWWRWLDHNRLRWLFVVEGGVCDAGRVEAAGGLLYSGPDVWVPAPPSRTPDGMSVGWVVPPQQARWRPYGAADNVFDRLGLTATGTRSLPRQPLDQAAIRRQSVFHRPTAGPGFPGPASGGW</sequence>
<dbReference type="Proteomes" id="UP001597260">
    <property type="component" value="Unassembled WGS sequence"/>
</dbReference>
<protein>
    <submittedName>
        <fullName evidence="1">Uncharacterized protein</fullName>
    </submittedName>
</protein>
<reference evidence="2" key="1">
    <citation type="journal article" date="2019" name="Int. J. Syst. Evol. Microbiol.">
        <title>The Global Catalogue of Microorganisms (GCM) 10K type strain sequencing project: providing services to taxonomists for standard genome sequencing and annotation.</title>
        <authorList>
            <consortium name="The Broad Institute Genomics Platform"/>
            <consortium name="The Broad Institute Genome Sequencing Center for Infectious Disease"/>
            <person name="Wu L."/>
            <person name="Ma J."/>
        </authorList>
    </citation>
    <scope>NUCLEOTIDE SEQUENCE [LARGE SCALE GENOMIC DNA]</scope>
    <source>
        <strain evidence="2">JCM 31037</strain>
    </source>
</reference>
<gene>
    <name evidence="1" type="ORF">ACFQ4H_07950</name>
</gene>
<name>A0ABW3Y986_9ACTN</name>
<accession>A0ABW3Y986</accession>
<proteinExistence type="predicted"/>
<keyword evidence="2" id="KW-1185">Reference proteome</keyword>
<organism evidence="1 2">
    <name type="scientific">Micromonospora sonneratiae</name>
    <dbReference type="NCBI Taxonomy" id="1184706"/>
    <lineage>
        <taxon>Bacteria</taxon>
        <taxon>Bacillati</taxon>
        <taxon>Actinomycetota</taxon>
        <taxon>Actinomycetes</taxon>
        <taxon>Micromonosporales</taxon>
        <taxon>Micromonosporaceae</taxon>
        <taxon>Micromonospora</taxon>
    </lineage>
</organism>